<comment type="caution">
    <text evidence="2">The sequence shown here is derived from an EMBL/GenBank/DDBJ whole genome shotgun (WGS) entry which is preliminary data.</text>
</comment>
<dbReference type="OrthoDB" id="79517at2157"/>
<dbReference type="AlphaFoldDB" id="A0A166EY22"/>
<gene>
    <name evidence="2" type="primary">smc_2</name>
    <name evidence="2" type="ORF">MBCUT_03620</name>
</gene>
<evidence type="ECO:0000313" key="3">
    <source>
        <dbReference type="Proteomes" id="UP000077275"/>
    </source>
</evidence>
<dbReference type="STRING" id="47311.MBCUT_03620"/>
<accession>A0A166EY22</accession>
<feature type="coiled-coil region" evidence="1">
    <location>
        <begin position="278"/>
        <end position="354"/>
    </location>
</feature>
<dbReference type="PATRIC" id="fig|47311.3.peg.403"/>
<organism evidence="2 3">
    <name type="scientific">Methanobrevibacter cuticularis</name>
    <dbReference type="NCBI Taxonomy" id="47311"/>
    <lineage>
        <taxon>Archaea</taxon>
        <taxon>Methanobacteriati</taxon>
        <taxon>Methanobacteriota</taxon>
        <taxon>Methanomada group</taxon>
        <taxon>Methanobacteria</taxon>
        <taxon>Methanobacteriales</taxon>
        <taxon>Methanobacteriaceae</taxon>
        <taxon>Methanobrevibacter</taxon>
    </lineage>
</organism>
<dbReference type="Proteomes" id="UP000077275">
    <property type="component" value="Unassembled WGS sequence"/>
</dbReference>
<dbReference type="RefSeq" id="WP_067258142.1">
    <property type="nucleotide sequence ID" value="NZ_LWMW01000064.1"/>
</dbReference>
<evidence type="ECO:0000256" key="1">
    <source>
        <dbReference type="SAM" id="Coils"/>
    </source>
</evidence>
<keyword evidence="3" id="KW-1185">Reference proteome</keyword>
<sequence length="474" mass="55957">MAKNKNNHHSMFCSDKVFKFFFDSEKGKVYLSDDISPEFVLLMDNFMNEKYEVVYLKLIEKCPVCNSNLSKNGTDRFLLNKNREIKKQKYVCKDKECQEHTRACLDKFIDKNCNYTQDLREFGLNTSLIDYCSYDKKSDLIELLTGVLIPRSTVYYHEKALSDEYLDKKEKEMTGMIKELGIEPEGVYHYDEQVLWVNTEIKLRMTILCATTNLIICDEIIDGKDFDKSTIKKFLKKSLKGLKLKAIVTDGYRSYPSIIKALGAIHQKCVFHKMQTLMKKVIKTLNKLNRKIKNNTEKIEKNKLKITELKSKNHHKRGRISLKDKKRQKYSGKIKKLEKENRTLRTSIRQNKSKIDEIQKYTDKISLMFKSKTKETVLKRFNKLKDKIEELPEEIATFIEKLSKDINNTLNHIKNNDIPNTNNKIEGYFKITLPRYLKRTFRTEKGLNTKLRLNRIRWTKRNVIKNKIKKSAGF</sequence>
<dbReference type="EMBL" id="LWMW01000064">
    <property type="protein sequence ID" value="KZX17130.1"/>
    <property type="molecule type" value="Genomic_DNA"/>
</dbReference>
<keyword evidence="1" id="KW-0175">Coiled coil</keyword>
<name>A0A166EY22_9EURY</name>
<proteinExistence type="predicted"/>
<protein>
    <submittedName>
        <fullName evidence="2">Chromosome partition protein Smc</fullName>
    </submittedName>
</protein>
<reference evidence="2 3" key="1">
    <citation type="submission" date="2016-04" db="EMBL/GenBank/DDBJ databases">
        <title>Genome sequence of Methanobrevibacter cuticularis DSM 11139.</title>
        <authorList>
            <person name="Poehlein A."/>
            <person name="Seedorf H."/>
            <person name="Daniel R."/>
        </authorList>
    </citation>
    <scope>NUCLEOTIDE SEQUENCE [LARGE SCALE GENOMIC DNA]</scope>
    <source>
        <strain evidence="2 3">DSM 11139</strain>
    </source>
</reference>
<evidence type="ECO:0000313" key="2">
    <source>
        <dbReference type="EMBL" id="KZX17130.1"/>
    </source>
</evidence>